<dbReference type="PANTHER" id="PTHR43737:SF1">
    <property type="entry name" value="DUF1501 DOMAIN-CONTAINING PROTEIN"/>
    <property type="match status" value="1"/>
</dbReference>
<dbReference type="RefSeq" id="WP_187308494.1">
    <property type="nucleotide sequence ID" value="NZ_CP011129.1"/>
</dbReference>
<evidence type="ECO:0008006" key="3">
    <source>
        <dbReference type="Google" id="ProtNLM"/>
    </source>
</evidence>
<evidence type="ECO:0000313" key="1">
    <source>
        <dbReference type="EMBL" id="ALN79867.1"/>
    </source>
</evidence>
<dbReference type="InterPro" id="IPR014917">
    <property type="entry name" value="DUF1800"/>
</dbReference>
<dbReference type="eggNOG" id="COG5267">
    <property type="taxonomic scope" value="Bacteria"/>
</dbReference>
<evidence type="ECO:0000313" key="2">
    <source>
        <dbReference type="Proteomes" id="UP000060787"/>
    </source>
</evidence>
<organism evidence="1 2">
    <name type="scientific">Lysobacter antibioticus</name>
    <dbReference type="NCBI Taxonomy" id="84531"/>
    <lineage>
        <taxon>Bacteria</taxon>
        <taxon>Pseudomonadati</taxon>
        <taxon>Pseudomonadota</taxon>
        <taxon>Gammaproteobacteria</taxon>
        <taxon>Lysobacterales</taxon>
        <taxon>Lysobacteraceae</taxon>
        <taxon>Lysobacter</taxon>
    </lineage>
</organism>
<dbReference type="Pfam" id="PF08811">
    <property type="entry name" value="DUF1800"/>
    <property type="match status" value="1"/>
</dbReference>
<name>A0A0S2F8L9_LYSAN</name>
<dbReference type="KEGG" id="lab:LA76x_1711"/>
<gene>
    <name evidence="1" type="ORF">LA76x_1711</name>
</gene>
<accession>A0A0S2F8L9</accession>
<sequence length="608" mass="66554">MKSTLLRAARMGASSRLLLALGILIAVRGVTPTPDYGGPYPGAPDPLLLRADRGAIGAAPAARFADIPATDGEAARFLAQATFGPTREDIDRLKQIGYTAWINEQSGFPVSSQLTFLKNARARRPDDFSRDWRLDAWFVNAVGGKDPIKPTLIVHRDQLRQRVAFALSQIMVVSDASSDPLYHASYGMSHYYDTLARDAFGNYRTLLEDVTLHPVMGIYLSMLQNRKPDPVNNIRPDENFAREVMQLFSVGLVQLKQDGTPLLDAQQQPIPTYGQDTVRGFAHVFTGWTFKGCQAEGSFDCYFYEVDAPAWVSPMENHAAYHASAQEKQLLLYPGVSLPGGKLAAGGSGRGDLAAALDNIFNHPNVGPFIGKQLIQRLVTSNPSPAYVGRVAAAFNDNGQGVRGDLRAVVGAILLDPEARDPAAQPAHFGKVREPILRLTHLWRALKGKSKSGHTEEFWSVDNYLGQVPMYAPSVFNFFSPRYSPNGEPQSLGLVAPELQLATDYMMPANESYLMRKIFEAYLGNPEGIGNDEVAIDLSAEVALAGNIPALIARYDALFLSGQMTEPMKQVLTERLTGMPANTTAAKRLRVQEALYIIANSPDYIVQK</sequence>
<dbReference type="EMBL" id="CP011129">
    <property type="protein sequence ID" value="ALN79867.1"/>
    <property type="molecule type" value="Genomic_DNA"/>
</dbReference>
<dbReference type="Proteomes" id="UP000060787">
    <property type="component" value="Chromosome"/>
</dbReference>
<reference evidence="1 2" key="1">
    <citation type="journal article" date="2015" name="BMC Genomics">
        <title>Comparative genomics and metabolic profiling of the genus Lysobacter.</title>
        <authorList>
            <person name="de Bruijn I."/>
            <person name="Cheng X."/>
            <person name="de Jager V."/>
            <person name="Exposito R.G."/>
            <person name="Watrous J."/>
            <person name="Patel N."/>
            <person name="Postma J."/>
            <person name="Dorrestein P.C."/>
            <person name="Kobayashi D."/>
            <person name="Raaijmakers J.M."/>
        </authorList>
    </citation>
    <scope>NUCLEOTIDE SEQUENCE [LARGE SCALE GENOMIC DNA]</scope>
    <source>
        <strain evidence="1 2">76</strain>
    </source>
</reference>
<protein>
    <recommendedName>
        <fullName evidence="3">DUF1800 domain-containing protein</fullName>
    </recommendedName>
</protein>
<dbReference type="AlphaFoldDB" id="A0A0S2F8L9"/>
<keyword evidence="2" id="KW-1185">Reference proteome</keyword>
<dbReference type="PATRIC" id="fig|84531.8.peg.1741"/>
<dbReference type="PANTHER" id="PTHR43737">
    <property type="entry name" value="BLL7424 PROTEIN"/>
    <property type="match status" value="1"/>
</dbReference>
<dbReference type="STRING" id="84531.LA76x_1711"/>
<proteinExistence type="predicted"/>